<dbReference type="Proteomes" id="UP000887579">
    <property type="component" value="Unplaced"/>
</dbReference>
<evidence type="ECO:0000313" key="1">
    <source>
        <dbReference type="Proteomes" id="UP000887579"/>
    </source>
</evidence>
<accession>A0AC34FAE4</accession>
<evidence type="ECO:0000313" key="2">
    <source>
        <dbReference type="WBParaSite" id="ES5_v2.g14121.t1"/>
    </source>
</evidence>
<reference evidence="2" key="1">
    <citation type="submission" date="2022-11" db="UniProtKB">
        <authorList>
            <consortium name="WormBaseParasite"/>
        </authorList>
    </citation>
    <scope>IDENTIFICATION</scope>
</reference>
<name>A0AC34FAE4_9BILA</name>
<sequence>MSTKRIALLAKDRCLLSKSHHQGLSGHQTAGICNDQYNSINLNQYQKSQDLNVLKFKSIHSSNHKGKDFVDYNDSLVKSVASQTWKQTNLSKSYQKLYGTEKEEIEYKWSNKEVEECNKSTLSLHIAAYENVIEFQNDNSMEKQQKQVLLIIDSIGFPRQQQNEELLKPVLMQFKASQKLMNPNSREKNNNATDNKPVIRQNQAVRKPLEDILGETKEKFPVEVSADPGREVADLSGVPDEHKEERFARIFRPARESPQTAWNNTKVWKIELDTRQRWENPLMGWASSGDPLSNISGNLDFASKEEAVAFCQKNRWNYDVEEVHERKIIPKQYGTNFSWNKRTRISTK</sequence>
<organism evidence="1 2">
    <name type="scientific">Panagrolaimus sp. ES5</name>
    <dbReference type="NCBI Taxonomy" id="591445"/>
    <lineage>
        <taxon>Eukaryota</taxon>
        <taxon>Metazoa</taxon>
        <taxon>Ecdysozoa</taxon>
        <taxon>Nematoda</taxon>
        <taxon>Chromadorea</taxon>
        <taxon>Rhabditida</taxon>
        <taxon>Tylenchina</taxon>
        <taxon>Panagrolaimomorpha</taxon>
        <taxon>Panagrolaimoidea</taxon>
        <taxon>Panagrolaimidae</taxon>
        <taxon>Panagrolaimus</taxon>
    </lineage>
</organism>
<dbReference type="WBParaSite" id="ES5_v2.g14121.t1">
    <property type="protein sequence ID" value="ES5_v2.g14121.t1"/>
    <property type="gene ID" value="ES5_v2.g14121"/>
</dbReference>
<protein>
    <submittedName>
        <fullName evidence="2">NADH dehydrogenase [ubiquinone] iron-sulfur protein 4, mitochondrial</fullName>
    </submittedName>
</protein>
<proteinExistence type="predicted"/>